<accession>A0A9X3MRS6</accession>
<feature type="domain" description="HTH arsR-type" evidence="1">
    <location>
        <begin position="1"/>
        <end position="91"/>
    </location>
</feature>
<evidence type="ECO:0000313" key="3">
    <source>
        <dbReference type="Proteomes" id="UP001149140"/>
    </source>
</evidence>
<dbReference type="EMBL" id="JAPDOD010000012">
    <property type="protein sequence ID" value="MDA0161449.1"/>
    <property type="molecule type" value="Genomic_DNA"/>
</dbReference>
<dbReference type="InterPro" id="IPR036390">
    <property type="entry name" value="WH_DNA-bd_sf"/>
</dbReference>
<dbReference type="SUPFAM" id="SSF46785">
    <property type="entry name" value="Winged helix' DNA-binding domain"/>
    <property type="match status" value="1"/>
</dbReference>
<dbReference type="RefSeq" id="WP_270040659.1">
    <property type="nucleotide sequence ID" value="NZ_JAPDOD010000012.1"/>
</dbReference>
<dbReference type="NCBIfam" id="NF033788">
    <property type="entry name" value="HTH_metalloreg"/>
    <property type="match status" value="1"/>
</dbReference>
<dbReference type="PANTHER" id="PTHR38600">
    <property type="entry name" value="TRANSCRIPTIONAL REGULATORY PROTEIN"/>
    <property type="match status" value="1"/>
</dbReference>
<dbReference type="PRINTS" id="PR00778">
    <property type="entry name" value="HTHARSR"/>
</dbReference>
<dbReference type="InterPro" id="IPR036388">
    <property type="entry name" value="WH-like_DNA-bd_sf"/>
</dbReference>
<dbReference type="Pfam" id="PF01022">
    <property type="entry name" value="HTH_5"/>
    <property type="match status" value="1"/>
</dbReference>
<proteinExistence type="predicted"/>
<dbReference type="Proteomes" id="UP001149140">
    <property type="component" value="Unassembled WGS sequence"/>
</dbReference>
<evidence type="ECO:0000313" key="2">
    <source>
        <dbReference type="EMBL" id="MDA0161449.1"/>
    </source>
</evidence>
<dbReference type="InterPro" id="IPR001845">
    <property type="entry name" value="HTH_ArsR_DNA-bd_dom"/>
</dbReference>
<organism evidence="2 3">
    <name type="scientific">Solirubrobacter ginsenosidimutans</name>
    <dbReference type="NCBI Taxonomy" id="490573"/>
    <lineage>
        <taxon>Bacteria</taxon>
        <taxon>Bacillati</taxon>
        <taxon>Actinomycetota</taxon>
        <taxon>Thermoleophilia</taxon>
        <taxon>Solirubrobacterales</taxon>
        <taxon>Solirubrobacteraceae</taxon>
        <taxon>Solirubrobacter</taxon>
    </lineage>
</organism>
<dbReference type="SMART" id="SM00418">
    <property type="entry name" value="HTH_ARSR"/>
    <property type="match status" value="1"/>
</dbReference>
<keyword evidence="3" id="KW-1185">Reference proteome</keyword>
<name>A0A9X3MRS6_9ACTN</name>
<dbReference type="PROSITE" id="PS50987">
    <property type="entry name" value="HTH_ARSR_2"/>
    <property type="match status" value="1"/>
</dbReference>
<dbReference type="AlphaFoldDB" id="A0A9X3MRS6"/>
<dbReference type="InterPro" id="IPR011991">
    <property type="entry name" value="ArsR-like_HTH"/>
</dbReference>
<sequence length="106" mass="11913">MVESLDAVFHALSSEPRRHMLGALAEGERTVGDLASPFEISLAAVSKHLKVLEGAGLVERRVDGRTTVCRLRPEPLADVREWVAFIEQFWTTRLDRLEQLLTEEDA</sequence>
<dbReference type="CDD" id="cd00090">
    <property type="entry name" value="HTH_ARSR"/>
    <property type="match status" value="1"/>
</dbReference>
<gene>
    <name evidence="2" type="ORF">OM076_14320</name>
</gene>
<protein>
    <submittedName>
        <fullName evidence="2">Metalloregulator ArsR/SmtB family transcription factor</fullName>
    </submittedName>
</protein>
<dbReference type="PANTHER" id="PTHR38600:SF2">
    <property type="entry name" value="SLL0088 PROTEIN"/>
    <property type="match status" value="1"/>
</dbReference>
<reference evidence="2" key="1">
    <citation type="submission" date="2022-10" db="EMBL/GenBank/DDBJ databases">
        <title>The WGS of Solirubrobacter ginsenosidimutans DSM 21036.</title>
        <authorList>
            <person name="Jiang Z."/>
        </authorList>
    </citation>
    <scope>NUCLEOTIDE SEQUENCE</scope>
    <source>
        <strain evidence="2">DSM 21036</strain>
    </source>
</reference>
<comment type="caution">
    <text evidence="2">The sequence shown here is derived from an EMBL/GenBank/DDBJ whole genome shotgun (WGS) entry which is preliminary data.</text>
</comment>
<dbReference type="Gene3D" id="1.10.10.10">
    <property type="entry name" value="Winged helix-like DNA-binding domain superfamily/Winged helix DNA-binding domain"/>
    <property type="match status" value="1"/>
</dbReference>
<dbReference type="GO" id="GO:0003700">
    <property type="term" value="F:DNA-binding transcription factor activity"/>
    <property type="evidence" value="ECO:0007669"/>
    <property type="project" value="InterPro"/>
</dbReference>
<evidence type="ECO:0000259" key="1">
    <source>
        <dbReference type="PROSITE" id="PS50987"/>
    </source>
</evidence>